<dbReference type="Pfam" id="PF14455">
    <property type="entry name" value="Metal_CEHH"/>
    <property type="match status" value="1"/>
</dbReference>
<dbReference type="EMBL" id="CP129971">
    <property type="protein sequence ID" value="WKK78386.2"/>
    <property type="molecule type" value="Genomic_DNA"/>
</dbReference>
<dbReference type="RefSeq" id="WP_308349962.1">
    <property type="nucleotide sequence ID" value="NZ_CP129971.1"/>
</dbReference>
<organism evidence="2 3">
    <name type="scientific">Marivirga salinarum</name>
    <dbReference type="NCBI Taxonomy" id="3059078"/>
    <lineage>
        <taxon>Bacteria</taxon>
        <taxon>Pseudomonadati</taxon>
        <taxon>Bacteroidota</taxon>
        <taxon>Cytophagia</taxon>
        <taxon>Cytophagales</taxon>
        <taxon>Marivirgaceae</taxon>
        <taxon>Marivirga</taxon>
    </lineage>
</organism>
<dbReference type="Proteomes" id="UP001230496">
    <property type="component" value="Chromosome"/>
</dbReference>
<evidence type="ECO:0000259" key="1">
    <source>
        <dbReference type="Pfam" id="PF14455"/>
    </source>
</evidence>
<feature type="domain" description="Metal binding" evidence="1">
    <location>
        <begin position="10"/>
        <end position="183"/>
    </location>
</feature>
<keyword evidence="3" id="KW-1185">Reference proteome</keyword>
<reference evidence="2 3" key="1">
    <citation type="submission" date="2023-08" db="EMBL/GenBank/DDBJ databases">
        <title>Comparative genomics and taxonomic characterization of three novel marine species of genus Marivirga.</title>
        <authorList>
            <person name="Muhammad N."/>
            <person name="Kim S.-G."/>
        </authorList>
    </citation>
    <scope>NUCLEOTIDE SEQUENCE [LARGE SCALE GENOMIC DNA]</scope>
    <source>
        <strain evidence="2 3">BDSF4-3</strain>
    </source>
</reference>
<name>A0AA49GDI5_9BACT</name>
<sequence>MDVIKETQFVDIEVTRRKFDRQVNLFLDHENDYRKEGIICLSMEFPFFEFAFFLTKYSVLDQIQNGFKVRQYPSFLFAIRVDYRNYDLLPPSIKFINPFDSKVTKQLPILDIRIHPDQQSNSKITTIQNILLKDLNDDIFICLRGNREYHEHPQHNGDSWHLYRNTGKGAINNILNSLQLYAISNWNKTFDAMEKGPVSK</sequence>
<dbReference type="AlphaFoldDB" id="A0AA49GDI5"/>
<gene>
    <name evidence="2" type="ORF">QYS49_07265</name>
</gene>
<evidence type="ECO:0000313" key="3">
    <source>
        <dbReference type="Proteomes" id="UP001230496"/>
    </source>
</evidence>
<evidence type="ECO:0000313" key="2">
    <source>
        <dbReference type="EMBL" id="WKK78386.2"/>
    </source>
</evidence>
<accession>A0AA49GDI5</accession>
<dbReference type="InterPro" id="IPR025873">
    <property type="entry name" value="Metal-bd_dom_prd"/>
</dbReference>
<proteinExistence type="predicted"/>
<dbReference type="KEGG" id="msaa:QYS49_07265"/>
<protein>
    <submittedName>
        <fullName evidence="2">Metal-binding protein</fullName>
    </submittedName>
</protein>